<feature type="compositionally biased region" description="Basic residues" evidence="2">
    <location>
        <begin position="462"/>
        <end position="474"/>
    </location>
</feature>
<evidence type="ECO:0000313" key="4">
    <source>
        <dbReference type="EMBL" id="PYH42211.1"/>
    </source>
</evidence>
<feature type="compositionally biased region" description="Polar residues" evidence="2">
    <location>
        <begin position="1040"/>
        <end position="1052"/>
    </location>
</feature>
<dbReference type="EMBL" id="KZ821254">
    <property type="protein sequence ID" value="PYH42211.1"/>
    <property type="molecule type" value="Genomic_DNA"/>
</dbReference>
<feature type="region of interest" description="Disordered" evidence="2">
    <location>
        <begin position="636"/>
        <end position="658"/>
    </location>
</feature>
<feature type="compositionally biased region" description="Basic and acidic residues" evidence="2">
    <location>
        <begin position="832"/>
        <end position="843"/>
    </location>
</feature>
<feature type="compositionally biased region" description="Polar residues" evidence="2">
    <location>
        <begin position="1240"/>
        <end position="1259"/>
    </location>
</feature>
<dbReference type="InterPro" id="IPR055781">
    <property type="entry name" value="DUF7357"/>
</dbReference>
<organism evidence="4 5">
    <name type="scientific">Aspergillus saccharolyticus JOP 1030-1</name>
    <dbReference type="NCBI Taxonomy" id="1450539"/>
    <lineage>
        <taxon>Eukaryota</taxon>
        <taxon>Fungi</taxon>
        <taxon>Dikarya</taxon>
        <taxon>Ascomycota</taxon>
        <taxon>Pezizomycotina</taxon>
        <taxon>Eurotiomycetes</taxon>
        <taxon>Eurotiomycetidae</taxon>
        <taxon>Eurotiales</taxon>
        <taxon>Aspergillaceae</taxon>
        <taxon>Aspergillus</taxon>
        <taxon>Aspergillus subgen. Circumdati</taxon>
    </lineage>
</organism>
<gene>
    <name evidence="4" type="ORF">BP01DRAFT_347367</name>
</gene>
<dbReference type="RefSeq" id="XP_025428193.1">
    <property type="nucleotide sequence ID" value="XM_025573683.1"/>
</dbReference>
<keyword evidence="1" id="KW-0175">Coiled coil</keyword>
<dbReference type="GeneID" id="37074911"/>
<feature type="domain" description="DUF7357" evidence="3">
    <location>
        <begin position="1"/>
        <end position="174"/>
    </location>
</feature>
<protein>
    <recommendedName>
        <fullName evidence="3">DUF7357 domain-containing protein</fullName>
    </recommendedName>
</protein>
<evidence type="ECO:0000256" key="1">
    <source>
        <dbReference type="SAM" id="Coils"/>
    </source>
</evidence>
<reference evidence="4 5" key="1">
    <citation type="submission" date="2016-12" db="EMBL/GenBank/DDBJ databases">
        <title>The genomes of Aspergillus section Nigri reveals drivers in fungal speciation.</title>
        <authorList>
            <consortium name="DOE Joint Genome Institute"/>
            <person name="Vesth T.C."/>
            <person name="Nybo J."/>
            <person name="Theobald S."/>
            <person name="Brandl J."/>
            <person name="Frisvad J.C."/>
            <person name="Nielsen K.F."/>
            <person name="Lyhne E.K."/>
            <person name="Kogle M.E."/>
            <person name="Kuo A."/>
            <person name="Riley R."/>
            <person name="Clum A."/>
            <person name="Nolan M."/>
            <person name="Lipzen A."/>
            <person name="Salamov A."/>
            <person name="Henrissat B."/>
            <person name="Wiebenga A."/>
            <person name="De Vries R.P."/>
            <person name="Grigoriev I.V."/>
            <person name="Mortensen U.H."/>
            <person name="Andersen M.R."/>
            <person name="Baker S.E."/>
        </authorList>
    </citation>
    <scope>NUCLEOTIDE SEQUENCE [LARGE SCALE GENOMIC DNA]</scope>
    <source>
        <strain evidence="4 5">JOP 1030-1</strain>
    </source>
</reference>
<dbReference type="STRING" id="1450539.A0A318Z4G4"/>
<feature type="region of interest" description="Disordered" evidence="2">
    <location>
        <begin position="1069"/>
        <end position="1267"/>
    </location>
</feature>
<accession>A0A318Z4G4</accession>
<evidence type="ECO:0000256" key="2">
    <source>
        <dbReference type="SAM" id="MobiDB-lite"/>
    </source>
</evidence>
<feature type="compositionally biased region" description="Low complexity" evidence="2">
    <location>
        <begin position="378"/>
        <end position="390"/>
    </location>
</feature>
<evidence type="ECO:0000259" key="3">
    <source>
        <dbReference type="Pfam" id="PF24054"/>
    </source>
</evidence>
<dbReference type="OrthoDB" id="3365616at2759"/>
<feature type="compositionally biased region" description="Polar residues" evidence="2">
    <location>
        <begin position="946"/>
        <end position="955"/>
    </location>
</feature>
<feature type="compositionally biased region" description="Basic and acidic residues" evidence="2">
    <location>
        <begin position="289"/>
        <end position="299"/>
    </location>
</feature>
<sequence length="1267" mass="138957">MRLHLTIQRHGLPVTRILWTTSPTSAFDHNAPHGSPMLPAAASAITSTRLPNALYSNGGYTFAQLLEDINEIIPLETESVPFDDECSGQWGLEDYVVEVGGSECLHFMEVDGLLRDGDEVLIRALQIEDLRARRLSGRHQISGDGKHLIDGVPFGKPFLKRPTSSRPAITIPPRKKRRTTIAGWDYGIRYDDDADWEPPKRLRSNAEVNAPEASGDPEEKKSKGQGITFQDDFQDYHEPDEDGDGTVIRHPVDAESGSDSDLTDIREGELEEELKALAEDLEIPPMPNTEDKAKQRKDSVGQSLRVKSGIPSVTSKKGAPKDVQRASTPADSETGAKRVELNEESVLQAPKPQNTPPSKAKSPFMSSAGSVSEISNKSTSASESSDINDSTSDEDSSSDSDRSVSDSDGSDDSSESDDSDDESLSESDDSSASESEADEASDSDTSVDAPVKNAPPGAGSLRTKKSNQRNKMRRRLAKLKELGALPAQADFAALREWENVHGREYYIPGFNAEPKAGVQPRNEAEIDAKVLNDKKERERAEFEARRQKLLRDLAAGGVDVSVTLEKENVSPYGENTQRRRSERNVLENGFKGTDSSKRLIQDVSSTRRMLSGTLGVRNPLNKEDEDATRKRLAGKVNHIPPRKSVSQDAEDGHESDVEQNWEEKLTIRATECIYDDIKLTAPPFPFEQRWDQDAGVIIRQRKGRGKKRKRRQQLQVYDAGEEDYGNWEDSYFDGDDQLNYDDTEQPNEEYKVRNEAEETAEDLPLLPANSYTLPVLCENHLQRASIIAFKQLDLSKATNWQPTVSDYRVAEIHDVYEDNILKIRLAKRDRRQVADVGPDRAGDGKPYYSGFEMPGLEDDEAEDDGFRELSFADLIESKLLRAAPTAGPGDAEKPSISLAAEESSVLKITSTAQFEVAAARLGDEDSQRRAPNAGSKSADSGHYKPSLQQTISSVESLAGDSSPVQSPTFLGFQSSNLAPSPHRPEKAMDSASNLIADAEPTPHGGADRQPDLPLPPIKDHPGTLQSPQAAEDVNPVLTADGSNGDLQMTSSPLSMLSFDQLMERYFPVKREEDVSSPSNQQVQGENHRPSSPSSTSSMVPNPFFESDRARGEGQAEFSSQLSEGAGVAAGYTSMDLQSLGGSPSTPPSGQRSRRQKSKSQNAEESSLISVVPESMIPPIMAQPRPPVTPGTGPIVVDLTQSSPPVSPGGSDNDFGQSQRLPRGPGWVQKHVPPIQRRTRQSLARQRGQSQQELKLESNSQPPPRRRR</sequence>
<dbReference type="Proteomes" id="UP000248349">
    <property type="component" value="Unassembled WGS sequence"/>
</dbReference>
<feature type="compositionally biased region" description="Polar residues" evidence="2">
    <location>
        <begin position="1075"/>
        <end position="1084"/>
    </location>
</feature>
<feature type="region of interest" description="Disordered" evidence="2">
    <location>
        <begin position="832"/>
        <end position="860"/>
    </location>
</feature>
<feature type="compositionally biased region" description="Polar residues" evidence="2">
    <location>
        <begin position="364"/>
        <end position="377"/>
    </location>
</feature>
<dbReference type="AlphaFoldDB" id="A0A318Z4G4"/>
<feature type="compositionally biased region" description="Basic and acidic residues" evidence="2">
    <location>
        <begin position="263"/>
        <end position="278"/>
    </location>
</feature>
<feature type="compositionally biased region" description="Basic and acidic residues" evidence="2">
    <location>
        <begin position="576"/>
        <end position="585"/>
    </location>
</feature>
<name>A0A318Z4G4_9EURO</name>
<feature type="coiled-coil region" evidence="1">
    <location>
        <begin position="521"/>
        <end position="552"/>
    </location>
</feature>
<feature type="region of interest" description="Disordered" evidence="2">
    <location>
        <begin position="572"/>
        <end position="592"/>
    </location>
</feature>
<feature type="compositionally biased region" description="Polar residues" evidence="2">
    <location>
        <begin position="962"/>
        <end position="978"/>
    </location>
</feature>
<evidence type="ECO:0000313" key="5">
    <source>
        <dbReference type="Proteomes" id="UP000248349"/>
    </source>
</evidence>
<feature type="region of interest" description="Disordered" evidence="2">
    <location>
        <begin position="919"/>
        <end position="1052"/>
    </location>
</feature>
<feature type="region of interest" description="Disordered" evidence="2">
    <location>
        <begin position="205"/>
        <end position="474"/>
    </location>
</feature>
<feature type="compositionally biased region" description="Low complexity" evidence="2">
    <location>
        <begin position="1136"/>
        <end position="1150"/>
    </location>
</feature>
<dbReference type="Pfam" id="PF24054">
    <property type="entry name" value="DUF7357"/>
    <property type="match status" value="1"/>
</dbReference>
<proteinExistence type="predicted"/>
<keyword evidence="5" id="KW-1185">Reference proteome</keyword>
<feature type="compositionally biased region" description="Acidic residues" evidence="2">
    <location>
        <begin position="408"/>
        <end position="442"/>
    </location>
</feature>